<accession>A0A4Q2D198</accession>
<reference evidence="1 2" key="1">
    <citation type="submission" date="2019-01" db="EMBL/GenBank/DDBJ databases">
        <title>Draft genome sequence of Psathyrella aberdarensis IHI B618.</title>
        <authorList>
            <person name="Buettner E."/>
            <person name="Kellner H."/>
        </authorList>
    </citation>
    <scope>NUCLEOTIDE SEQUENCE [LARGE SCALE GENOMIC DNA]</scope>
    <source>
        <strain evidence="1 2">IHI B618</strain>
    </source>
</reference>
<comment type="caution">
    <text evidence="1">The sequence shown here is derived from an EMBL/GenBank/DDBJ whole genome shotgun (WGS) entry which is preliminary data.</text>
</comment>
<sequence>MRQIVYFGKADPVNRKLQCIIGFCTVNGKVDSLRFIKVLKHLLELNSVASGSL</sequence>
<keyword evidence="2" id="KW-1185">Reference proteome</keyword>
<name>A0A4Q2D198_9AGAR</name>
<dbReference type="EMBL" id="SDEE01001067">
    <property type="protein sequence ID" value="RXW12943.1"/>
    <property type="molecule type" value="Genomic_DNA"/>
</dbReference>
<gene>
    <name evidence="1" type="ORF">EST38_g12910</name>
</gene>
<organism evidence="1 2">
    <name type="scientific">Candolleomyces aberdarensis</name>
    <dbReference type="NCBI Taxonomy" id="2316362"/>
    <lineage>
        <taxon>Eukaryota</taxon>
        <taxon>Fungi</taxon>
        <taxon>Dikarya</taxon>
        <taxon>Basidiomycota</taxon>
        <taxon>Agaricomycotina</taxon>
        <taxon>Agaricomycetes</taxon>
        <taxon>Agaricomycetidae</taxon>
        <taxon>Agaricales</taxon>
        <taxon>Agaricineae</taxon>
        <taxon>Psathyrellaceae</taxon>
        <taxon>Candolleomyces</taxon>
    </lineage>
</organism>
<evidence type="ECO:0000313" key="1">
    <source>
        <dbReference type="EMBL" id="RXW12943.1"/>
    </source>
</evidence>
<dbReference type="AlphaFoldDB" id="A0A4Q2D198"/>
<evidence type="ECO:0000313" key="2">
    <source>
        <dbReference type="Proteomes" id="UP000290288"/>
    </source>
</evidence>
<proteinExistence type="predicted"/>
<dbReference type="Proteomes" id="UP000290288">
    <property type="component" value="Unassembled WGS sequence"/>
</dbReference>
<protein>
    <submittedName>
        <fullName evidence="1">Uncharacterized protein</fullName>
    </submittedName>
</protein>